<keyword evidence="2" id="KW-1185">Reference proteome</keyword>
<dbReference type="Gene3D" id="3.50.50.60">
    <property type="entry name" value="FAD/NAD(P)-binding domain"/>
    <property type="match status" value="1"/>
</dbReference>
<comment type="caution">
    <text evidence="1">The sequence shown here is derived from an EMBL/GenBank/DDBJ whole genome shotgun (WGS) entry which is preliminary data.</text>
</comment>
<evidence type="ECO:0008006" key="3">
    <source>
        <dbReference type="Google" id="ProtNLM"/>
    </source>
</evidence>
<dbReference type="InterPro" id="IPR036188">
    <property type="entry name" value="FAD/NAD-bd_sf"/>
</dbReference>
<dbReference type="EMBL" id="CAJNBH010000044">
    <property type="protein sequence ID" value="CAE6857122.1"/>
    <property type="molecule type" value="Genomic_DNA"/>
</dbReference>
<evidence type="ECO:0000313" key="1">
    <source>
        <dbReference type="EMBL" id="CAE6857122.1"/>
    </source>
</evidence>
<organism evidence="1 2">
    <name type="scientific">Paraburkholderia nemoris</name>
    <dbReference type="NCBI Taxonomy" id="2793076"/>
    <lineage>
        <taxon>Bacteria</taxon>
        <taxon>Pseudomonadati</taxon>
        <taxon>Pseudomonadota</taxon>
        <taxon>Betaproteobacteria</taxon>
        <taxon>Burkholderiales</taxon>
        <taxon>Burkholderiaceae</taxon>
        <taxon>Paraburkholderia</taxon>
    </lineage>
</organism>
<reference evidence="1 2" key="1">
    <citation type="submission" date="2021-02" db="EMBL/GenBank/DDBJ databases">
        <authorList>
            <person name="Vanwijnsberghe S."/>
        </authorList>
    </citation>
    <scope>NUCLEOTIDE SEQUENCE [LARGE SCALE GENOMIC DNA]</scope>
    <source>
        <strain evidence="1 2">R-69776</strain>
    </source>
</reference>
<gene>
    <name evidence="1" type="ORF">R69776_07801</name>
</gene>
<evidence type="ECO:0000313" key="2">
    <source>
        <dbReference type="Proteomes" id="UP000673821"/>
    </source>
</evidence>
<dbReference type="SUPFAM" id="SSF51905">
    <property type="entry name" value="FAD/NAD(P)-binding domain"/>
    <property type="match status" value="1"/>
</dbReference>
<sequence>MDFDVIVLGAGIVGVWSARHLQRAENAARPIFGFGRRLDDGSWLGLRPCTPDMRPVIGDAPCHHGLTLGPVTGCLRAEIMSGSMPVVDPYPFRPGRFR</sequence>
<protein>
    <recommendedName>
        <fullName evidence="3">FAD-dependent oxidoreductase</fullName>
    </recommendedName>
</protein>
<accession>A0ABM8T4D4</accession>
<dbReference type="Proteomes" id="UP000673821">
    <property type="component" value="Unassembled WGS sequence"/>
</dbReference>
<proteinExistence type="predicted"/>
<name>A0ABM8T4D4_9BURK</name>